<dbReference type="GO" id="GO:0005886">
    <property type="term" value="C:plasma membrane"/>
    <property type="evidence" value="ECO:0007669"/>
    <property type="project" value="UniProtKB-SubCell"/>
</dbReference>
<evidence type="ECO:0000256" key="5">
    <source>
        <dbReference type="ARBA" id="ARBA00022989"/>
    </source>
</evidence>
<evidence type="ECO:0000256" key="6">
    <source>
        <dbReference type="ARBA" id="ARBA00023136"/>
    </source>
</evidence>
<comment type="caution">
    <text evidence="9">The sequence shown here is derived from an EMBL/GenBank/DDBJ whole genome shotgun (WGS) entry which is preliminary data.</text>
</comment>
<feature type="transmembrane region" description="Helical" evidence="7">
    <location>
        <begin position="231"/>
        <end position="260"/>
    </location>
</feature>
<dbReference type="EMBL" id="VBAM01000414">
    <property type="protein sequence ID" value="TMJ08226.1"/>
    <property type="molecule type" value="Genomic_DNA"/>
</dbReference>
<dbReference type="InterPro" id="IPR025966">
    <property type="entry name" value="OppC_N"/>
</dbReference>
<dbReference type="SUPFAM" id="SSF161098">
    <property type="entry name" value="MetI-like"/>
    <property type="match status" value="1"/>
</dbReference>
<feature type="transmembrane region" description="Helical" evidence="7">
    <location>
        <begin position="105"/>
        <end position="130"/>
    </location>
</feature>
<evidence type="ECO:0000313" key="9">
    <source>
        <dbReference type="EMBL" id="TMJ08226.1"/>
    </source>
</evidence>
<evidence type="ECO:0000256" key="7">
    <source>
        <dbReference type="RuleBase" id="RU363032"/>
    </source>
</evidence>
<evidence type="ECO:0000313" key="10">
    <source>
        <dbReference type="Proteomes" id="UP000320393"/>
    </source>
</evidence>
<dbReference type="Proteomes" id="UP000320393">
    <property type="component" value="Unassembled WGS sequence"/>
</dbReference>
<sequence>MVSAQSSTRAGRSRLSVTPAGGPRYARTLWGDAWRRFRRHRLAMAGAAAFLAFTAATLVGPLVYHVGINTIDFRASMVQPSWAHPFGTNDLGQDMLARVLWGGRVSIAVGLTAMAMAITVGTLVGAIAGYFGRTIDLILMRIADVFISLPQLPLLLLIIYLFRDRLSRMFGPQVGIFWLIVVVIGGLNWMHTARLIRAGFLSVKEKEFIEAARGLGVGTARQIFRHIMPNVLSPVIVSATLSVGSSIIAESTLSFLGLGFPPDVPTWGRLLYDAQNYLHLAPHMAIFPGLLICLTVLSVNYVGDGLRDALDPTRTF</sequence>
<protein>
    <submittedName>
        <fullName evidence="9">ABC transporter permease</fullName>
    </submittedName>
</protein>
<proteinExistence type="inferred from homology"/>
<comment type="subcellular location">
    <subcellularLocation>
        <location evidence="1 7">Cell membrane</location>
        <topology evidence="1 7">Multi-pass membrane protein</topology>
    </subcellularLocation>
</comment>
<evidence type="ECO:0000256" key="3">
    <source>
        <dbReference type="ARBA" id="ARBA00022475"/>
    </source>
</evidence>
<feature type="transmembrane region" description="Helical" evidence="7">
    <location>
        <begin position="280"/>
        <end position="302"/>
    </location>
</feature>
<accession>A0A537LJR2</accession>
<dbReference type="InterPro" id="IPR050366">
    <property type="entry name" value="BP-dependent_transpt_permease"/>
</dbReference>
<feature type="transmembrane region" description="Helical" evidence="7">
    <location>
        <begin position="142"/>
        <end position="162"/>
    </location>
</feature>
<evidence type="ECO:0000256" key="2">
    <source>
        <dbReference type="ARBA" id="ARBA00022448"/>
    </source>
</evidence>
<reference evidence="9 10" key="1">
    <citation type="journal article" date="2019" name="Nat. Microbiol.">
        <title>Mediterranean grassland soil C-N compound turnover is dependent on rainfall and depth, and is mediated by genomically divergent microorganisms.</title>
        <authorList>
            <person name="Diamond S."/>
            <person name="Andeer P.F."/>
            <person name="Li Z."/>
            <person name="Crits-Christoph A."/>
            <person name="Burstein D."/>
            <person name="Anantharaman K."/>
            <person name="Lane K.R."/>
            <person name="Thomas B.C."/>
            <person name="Pan C."/>
            <person name="Northen T.R."/>
            <person name="Banfield J.F."/>
        </authorList>
    </citation>
    <scope>NUCLEOTIDE SEQUENCE [LARGE SCALE GENOMIC DNA]</scope>
    <source>
        <strain evidence="9">NP_5</strain>
    </source>
</reference>
<feature type="transmembrane region" description="Helical" evidence="7">
    <location>
        <begin position="42"/>
        <end position="64"/>
    </location>
</feature>
<keyword evidence="4 7" id="KW-0812">Transmembrane</keyword>
<gene>
    <name evidence="9" type="ORF">E6H02_10295</name>
</gene>
<dbReference type="InterPro" id="IPR000515">
    <property type="entry name" value="MetI-like"/>
</dbReference>
<feature type="transmembrane region" description="Helical" evidence="7">
    <location>
        <begin position="174"/>
        <end position="196"/>
    </location>
</feature>
<evidence type="ECO:0000256" key="1">
    <source>
        <dbReference type="ARBA" id="ARBA00004651"/>
    </source>
</evidence>
<keyword evidence="5 7" id="KW-1133">Transmembrane helix</keyword>
<keyword evidence="3" id="KW-1003">Cell membrane</keyword>
<name>A0A537LJR2_9BACT</name>
<dbReference type="PROSITE" id="PS50928">
    <property type="entry name" value="ABC_TM1"/>
    <property type="match status" value="1"/>
</dbReference>
<dbReference type="CDD" id="cd06261">
    <property type="entry name" value="TM_PBP2"/>
    <property type="match status" value="1"/>
</dbReference>
<dbReference type="GO" id="GO:0055085">
    <property type="term" value="P:transmembrane transport"/>
    <property type="evidence" value="ECO:0007669"/>
    <property type="project" value="InterPro"/>
</dbReference>
<comment type="similarity">
    <text evidence="7">Belongs to the binding-protein-dependent transport system permease family.</text>
</comment>
<feature type="domain" description="ABC transmembrane type-1" evidence="8">
    <location>
        <begin position="103"/>
        <end position="303"/>
    </location>
</feature>
<keyword evidence="6 7" id="KW-0472">Membrane</keyword>
<dbReference type="Pfam" id="PF00528">
    <property type="entry name" value="BPD_transp_1"/>
    <property type="match status" value="1"/>
</dbReference>
<dbReference type="Pfam" id="PF12911">
    <property type="entry name" value="OppC_N"/>
    <property type="match status" value="1"/>
</dbReference>
<keyword evidence="2 7" id="KW-0813">Transport</keyword>
<dbReference type="PANTHER" id="PTHR43386:SF23">
    <property type="entry name" value="ABC TRANSPORTER"/>
    <property type="match status" value="1"/>
</dbReference>
<organism evidence="9 10">
    <name type="scientific">Candidatus Segetimicrobium genomatis</name>
    <dbReference type="NCBI Taxonomy" id="2569760"/>
    <lineage>
        <taxon>Bacteria</taxon>
        <taxon>Bacillati</taxon>
        <taxon>Candidatus Sysuimicrobiota</taxon>
        <taxon>Candidatus Sysuimicrobiia</taxon>
        <taxon>Candidatus Sysuimicrobiales</taxon>
        <taxon>Candidatus Segetimicrobiaceae</taxon>
        <taxon>Candidatus Segetimicrobium</taxon>
    </lineage>
</organism>
<dbReference type="InterPro" id="IPR035906">
    <property type="entry name" value="MetI-like_sf"/>
</dbReference>
<dbReference type="PANTHER" id="PTHR43386">
    <property type="entry name" value="OLIGOPEPTIDE TRANSPORT SYSTEM PERMEASE PROTEIN APPC"/>
    <property type="match status" value="1"/>
</dbReference>
<evidence type="ECO:0000256" key="4">
    <source>
        <dbReference type="ARBA" id="ARBA00022692"/>
    </source>
</evidence>
<dbReference type="Gene3D" id="1.10.3720.10">
    <property type="entry name" value="MetI-like"/>
    <property type="match status" value="1"/>
</dbReference>
<evidence type="ECO:0000259" key="8">
    <source>
        <dbReference type="PROSITE" id="PS50928"/>
    </source>
</evidence>
<dbReference type="AlphaFoldDB" id="A0A537LJR2"/>